<comment type="similarity">
    <text evidence="2">Belongs to the binding-protein-dependent transport system permease family. CysTW subfamily.</text>
</comment>
<dbReference type="SUPFAM" id="SSF161098">
    <property type="entry name" value="MetI-like"/>
    <property type="match status" value="1"/>
</dbReference>
<dbReference type="PROSITE" id="PS50928">
    <property type="entry name" value="ABC_TM1"/>
    <property type="match status" value="1"/>
</dbReference>
<feature type="transmembrane region" description="Helical" evidence="8">
    <location>
        <begin position="202"/>
        <end position="223"/>
    </location>
</feature>
<protein>
    <submittedName>
        <fullName evidence="10">Spermidine/putrescine transport system permease protein PotB</fullName>
    </submittedName>
</protein>
<evidence type="ECO:0000256" key="2">
    <source>
        <dbReference type="ARBA" id="ARBA00007069"/>
    </source>
</evidence>
<keyword evidence="5 8" id="KW-0812">Transmembrane</keyword>
<evidence type="ECO:0000256" key="6">
    <source>
        <dbReference type="ARBA" id="ARBA00022989"/>
    </source>
</evidence>
<dbReference type="PANTHER" id="PTHR42929:SF5">
    <property type="entry name" value="ABC TRANSPORTER PERMEASE PROTEIN"/>
    <property type="match status" value="1"/>
</dbReference>
<evidence type="ECO:0000256" key="1">
    <source>
        <dbReference type="ARBA" id="ARBA00004651"/>
    </source>
</evidence>
<feature type="transmembrane region" description="Helical" evidence="8">
    <location>
        <begin position="12"/>
        <end position="37"/>
    </location>
</feature>
<reference evidence="10" key="1">
    <citation type="submission" date="2019-08" db="EMBL/GenBank/DDBJ databases">
        <authorList>
            <person name="Kucharzyk K."/>
            <person name="Murdoch R.W."/>
            <person name="Higgins S."/>
            <person name="Loffler F."/>
        </authorList>
    </citation>
    <scope>NUCLEOTIDE SEQUENCE</scope>
</reference>
<dbReference type="InterPro" id="IPR000515">
    <property type="entry name" value="MetI-like"/>
</dbReference>
<comment type="subcellular location">
    <subcellularLocation>
        <location evidence="1">Cell membrane</location>
        <topology evidence="1">Multi-pass membrane protein</topology>
    </subcellularLocation>
</comment>
<keyword evidence="6 8" id="KW-1133">Transmembrane helix</keyword>
<feature type="transmembrane region" description="Helical" evidence="8">
    <location>
        <begin position="100"/>
        <end position="122"/>
    </location>
</feature>
<evidence type="ECO:0000256" key="7">
    <source>
        <dbReference type="ARBA" id="ARBA00023136"/>
    </source>
</evidence>
<evidence type="ECO:0000313" key="10">
    <source>
        <dbReference type="EMBL" id="MPN23054.1"/>
    </source>
</evidence>
<accession>A0A645GGQ0</accession>
<name>A0A645GGQ0_9ZZZZ</name>
<dbReference type="Gene3D" id="1.10.3720.10">
    <property type="entry name" value="MetI-like"/>
    <property type="match status" value="1"/>
</dbReference>
<feature type="transmembrane region" description="Helical" evidence="8">
    <location>
        <begin position="49"/>
        <end position="68"/>
    </location>
</feature>
<keyword evidence="7 8" id="KW-0472">Membrane</keyword>
<dbReference type="GO" id="GO:0055085">
    <property type="term" value="P:transmembrane transport"/>
    <property type="evidence" value="ECO:0007669"/>
    <property type="project" value="InterPro"/>
</dbReference>
<feature type="transmembrane region" description="Helical" evidence="8">
    <location>
        <begin position="143"/>
        <end position="166"/>
    </location>
</feature>
<evidence type="ECO:0000259" key="9">
    <source>
        <dbReference type="PROSITE" id="PS50928"/>
    </source>
</evidence>
<keyword evidence="3" id="KW-0813">Transport</keyword>
<dbReference type="CDD" id="cd06261">
    <property type="entry name" value="TM_PBP2"/>
    <property type="match status" value="1"/>
</dbReference>
<dbReference type="AlphaFoldDB" id="A0A645GGQ0"/>
<feature type="domain" description="ABC transmembrane type-1" evidence="9">
    <location>
        <begin position="13"/>
        <end position="218"/>
    </location>
</feature>
<evidence type="ECO:0000256" key="5">
    <source>
        <dbReference type="ARBA" id="ARBA00022692"/>
    </source>
</evidence>
<evidence type="ECO:0000256" key="3">
    <source>
        <dbReference type="ARBA" id="ARBA00022448"/>
    </source>
</evidence>
<evidence type="ECO:0000256" key="8">
    <source>
        <dbReference type="SAM" id="Phobius"/>
    </source>
</evidence>
<evidence type="ECO:0000256" key="4">
    <source>
        <dbReference type="ARBA" id="ARBA00022475"/>
    </source>
</evidence>
<gene>
    <name evidence="10" type="primary">potB_19</name>
    <name evidence="10" type="ORF">SDC9_170439</name>
</gene>
<comment type="caution">
    <text evidence="10">The sequence shown here is derived from an EMBL/GenBank/DDBJ whole genome shotgun (WGS) entry which is preliminary data.</text>
</comment>
<sequence>MTVFTSNYYLQALIYTARMALIVTAICAVLAFPVAWLLIHARSRAVRTLIMLIVVSPLLTSVVVRSFGWRILLSAEGPINSILQTIGLTGAPLNLLSGKLTVIVVVTHVLLPFAVVTLSTSLSKIDPALLRASSSLGASPARTFATVVLPLAIPGLISGAVLVFSLSMGIYVTPLLVGGANQPLAGLRVYDQALRVFNKPGAAALSFTLFAISLTAIALLNAISRRWERRIHGQG</sequence>
<dbReference type="EMBL" id="VSSQ01071448">
    <property type="protein sequence ID" value="MPN23054.1"/>
    <property type="molecule type" value="Genomic_DNA"/>
</dbReference>
<dbReference type="GO" id="GO:0005886">
    <property type="term" value="C:plasma membrane"/>
    <property type="evidence" value="ECO:0007669"/>
    <property type="project" value="UniProtKB-SubCell"/>
</dbReference>
<dbReference type="InterPro" id="IPR035906">
    <property type="entry name" value="MetI-like_sf"/>
</dbReference>
<dbReference type="PANTHER" id="PTHR42929">
    <property type="entry name" value="INNER MEMBRANE ABC TRANSPORTER PERMEASE PROTEIN YDCU-RELATED-RELATED"/>
    <property type="match status" value="1"/>
</dbReference>
<dbReference type="Pfam" id="PF00528">
    <property type="entry name" value="BPD_transp_1"/>
    <property type="match status" value="1"/>
</dbReference>
<keyword evidence="4" id="KW-1003">Cell membrane</keyword>
<proteinExistence type="inferred from homology"/>
<organism evidence="10">
    <name type="scientific">bioreactor metagenome</name>
    <dbReference type="NCBI Taxonomy" id="1076179"/>
    <lineage>
        <taxon>unclassified sequences</taxon>
        <taxon>metagenomes</taxon>
        <taxon>ecological metagenomes</taxon>
    </lineage>
</organism>